<comment type="caution">
    <text evidence="1">The sequence shown here is derived from an EMBL/GenBank/DDBJ whole genome shotgun (WGS) entry which is preliminary data.</text>
</comment>
<evidence type="ECO:0008006" key="3">
    <source>
        <dbReference type="Google" id="ProtNLM"/>
    </source>
</evidence>
<evidence type="ECO:0000313" key="2">
    <source>
        <dbReference type="Proteomes" id="UP001256547"/>
    </source>
</evidence>
<evidence type="ECO:0000313" key="1">
    <source>
        <dbReference type="EMBL" id="MDT2598050.1"/>
    </source>
</evidence>
<accession>A0ABU3ET60</accession>
<dbReference type="Proteomes" id="UP001256547">
    <property type="component" value="Unassembled WGS sequence"/>
</dbReference>
<dbReference type="EMBL" id="JARPYR010000050">
    <property type="protein sequence ID" value="MDT2598050.1"/>
    <property type="molecule type" value="Genomic_DNA"/>
</dbReference>
<reference evidence="1 2" key="1">
    <citation type="submission" date="2023-03" db="EMBL/GenBank/DDBJ databases">
        <authorList>
            <person name="Shen W."/>
            <person name="Cai J."/>
        </authorList>
    </citation>
    <scope>NUCLEOTIDE SEQUENCE [LARGE SCALE GENOMIC DNA]</scope>
    <source>
        <strain evidence="1 2">P72-2</strain>
    </source>
</reference>
<organism evidence="1 2">
    <name type="scientific">Enterococcus dongliensis</name>
    <dbReference type="NCBI Taxonomy" id="2559925"/>
    <lineage>
        <taxon>Bacteria</taxon>
        <taxon>Bacillati</taxon>
        <taxon>Bacillota</taxon>
        <taxon>Bacilli</taxon>
        <taxon>Lactobacillales</taxon>
        <taxon>Enterococcaceae</taxon>
        <taxon>Enterococcus</taxon>
    </lineage>
</organism>
<name>A0ABU3ET60_9ENTE</name>
<dbReference type="RefSeq" id="WP_311924986.1">
    <property type="nucleotide sequence ID" value="NZ_JARPYR010000050.1"/>
</dbReference>
<gene>
    <name evidence="1" type="ORF">P7D39_13700</name>
</gene>
<sequence>MRSRKTPAQQQAWNELLLLINDPEWYLDSSKCEKHKKIMEILEKNEVILPQNGIDIRHQRYLDVRPGLEKEIIYQIKKGRTVQQMREIFRMDPKTFAYVRRKHGLPKNNRRKKGKEGI</sequence>
<proteinExistence type="predicted"/>
<protein>
    <recommendedName>
        <fullName evidence="3">Transcriptional regulator</fullName>
    </recommendedName>
</protein>
<keyword evidence="2" id="KW-1185">Reference proteome</keyword>